<organism evidence="2 3">
    <name type="scientific">Clarias magur</name>
    <name type="common">Asian catfish</name>
    <name type="synonym">Macropteronotus magur</name>
    <dbReference type="NCBI Taxonomy" id="1594786"/>
    <lineage>
        <taxon>Eukaryota</taxon>
        <taxon>Metazoa</taxon>
        <taxon>Chordata</taxon>
        <taxon>Craniata</taxon>
        <taxon>Vertebrata</taxon>
        <taxon>Euteleostomi</taxon>
        <taxon>Actinopterygii</taxon>
        <taxon>Neopterygii</taxon>
        <taxon>Teleostei</taxon>
        <taxon>Ostariophysi</taxon>
        <taxon>Siluriformes</taxon>
        <taxon>Clariidae</taxon>
        <taxon>Clarias</taxon>
    </lineage>
</organism>
<dbReference type="Pfam" id="PF00651">
    <property type="entry name" value="BTB"/>
    <property type="match status" value="1"/>
</dbReference>
<protein>
    <submittedName>
        <fullName evidence="2">Kelch repeat and BTB domain-containing protein 3</fullName>
    </submittedName>
</protein>
<dbReference type="AlphaFoldDB" id="A0A8J4U0J3"/>
<sequence>VSMLMDDECVSGSVRSECNSSSEQRSVLLVCEGHADQILKVLRSFRDKGTLFDFHIRVQDEVVPCHRCVLAACSDFF</sequence>
<dbReference type="OrthoDB" id="25620at2759"/>
<keyword evidence="3" id="KW-1185">Reference proteome</keyword>
<dbReference type="EMBL" id="QNUK01000982">
    <property type="protein sequence ID" value="KAF5888447.1"/>
    <property type="molecule type" value="Genomic_DNA"/>
</dbReference>
<evidence type="ECO:0000313" key="2">
    <source>
        <dbReference type="EMBL" id="KAF5888447.1"/>
    </source>
</evidence>
<dbReference type="PROSITE" id="PS50097">
    <property type="entry name" value="BTB"/>
    <property type="match status" value="1"/>
</dbReference>
<evidence type="ECO:0000313" key="3">
    <source>
        <dbReference type="Proteomes" id="UP000727407"/>
    </source>
</evidence>
<dbReference type="InterPro" id="IPR011333">
    <property type="entry name" value="SKP1/BTB/POZ_sf"/>
</dbReference>
<accession>A0A8J4U0J3</accession>
<dbReference type="Proteomes" id="UP000727407">
    <property type="component" value="Unassembled WGS sequence"/>
</dbReference>
<dbReference type="InterPro" id="IPR000210">
    <property type="entry name" value="BTB/POZ_dom"/>
</dbReference>
<feature type="domain" description="BTB" evidence="1">
    <location>
        <begin position="52"/>
        <end position="77"/>
    </location>
</feature>
<feature type="non-terminal residue" evidence="2">
    <location>
        <position position="1"/>
    </location>
</feature>
<evidence type="ECO:0000259" key="1">
    <source>
        <dbReference type="PROSITE" id="PS50097"/>
    </source>
</evidence>
<dbReference type="Gene3D" id="3.30.710.10">
    <property type="entry name" value="Potassium Channel Kv1.1, Chain A"/>
    <property type="match status" value="1"/>
</dbReference>
<reference evidence="2" key="1">
    <citation type="submission" date="2020-07" db="EMBL/GenBank/DDBJ databases">
        <title>Clarias magur genome sequencing, assembly and annotation.</title>
        <authorList>
            <person name="Kushwaha B."/>
            <person name="Kumar R."/>
            <person name="Das P."/>
            <person name="Joshi C.G."/>
            <person name="Kumar D."/>
            <person name="Nagpure N.S."/>
            <person name="Pandey M."/>
            <person name="Agarwal S."/>
            <person name="Srivastava S."/>
            <person name="Singh M."/>
            <person name="Sahoo L."/>
            <person name="Jayasankar P."/>
            <person name="Meher P.K."/>
            <person name="Koringa P.G."/>
            <person name="Iquebal M.A."/>
            <person name="Das S.P."/>
            <person name="Bit A."/>
            <person name="Patnaik S."/>
            <person name="Patel N."/>
            <person name="Shah T.M."/>
            <person name="Hinsu A."/>
            <person name="Jena J.K."/>
        </authorList>
    </citation>
    <scope>NUCLEOTIDE SEQUENCE</scope>
    <source>
        <strain evidence="2">CIFAMagur01</strain>
        <tissue evidence="2">Testis</tissue>
    </source>
</reference>
<feature type="non-terminal residue" evidence="2">
    <location>
        <position position="77"/>
    </location>
</feature>
<name>A0A8J4U0J3_CLAMG</name>
<proteinExistence type="predicted"/>
<gene>
    <name evidence="2" type="ORF">DAT39_021824</name>
</gene>
<comment type="caution">
    <text evidence="2">The sequence shown here is derived from an EMBL/GenBank/DDBJ whole genome shotgun (WGS) entry which is preliminary data.</text>
</comment>
<dbReference type="SUPFAM" id="SSF54695">
    <property type="entry name" value="POZ domain"/>
    <property type="match status" value="1"/>
</dbReference>